<feature type="domain" description="Kinetochore protein Ndc80 CH" evidence="11">
    <location>
        <begin position="103"/>
        <end position="179"/>
    </location>
</feature>
<dbReference type="Proteomes" id="UP000233837">
    <property type="component" value="Unassembled WGS sequence"/>
</dbReference>
<evidence type="ECO:0000256" key="6">
    <source>
        <dbReference type="ARBA" id="ARBA00023306"/>
    </source>
</evidence>
<dbReference type="InterPro" id="IPR055307">
    <property type="entry name" value="NDC80_plants"/>
</dbReference>
<comment type="similarity">
    <text evidence="1 8">Belongs to the NDC80/HEC1 family.</text>
</comment>
<comment type="subunit">
    <text evidence="8">Component of the NDC80 complex.</text>
</comment>
<keyword evidence="7 8" id="KW-0137">Centromere</keyword>
<evidence type="ECO:0000313" key="12">
    <source>
        <dbReference type="EMBL" id="PKU80401.1"/>
    </source>
</evidence>
<keyword evidence="6 8" id="KW-0131">Cell cycle</keyword>
<keyword evidence="8" id="KW-0995">Kinetochore</keyword>
<name>A0A2I0WXL9_9ASPA</name>
<evidence type="ECO:0000256" key="1">
    <source>
        <dbReference type="ARBA" id="ARBA00007050"/>
    </source>
</evidence>
<dbReference type="GO" id="GO:0005634">
    <property type="term" value="C:nucleus"/>
    <property type="evidence" value="ECO:0007669"/>
    <property type="project" value="UniProtKB-SubCell"/>
</dbReference>
<keyword evidence="4 8" id="KW-0498">Mitosis</keyword>
<keyword evidence="13" id="KW-1185">Reference proteome</keyword>
<dbReference type="AlphaFoldDB" id="A0A2I0WXL9"/>
<organism evidence="12 13">
    <name type="scientific">Dendrobium catenatum</name>
    <dbReference type="NCBI Taxonomy" id="906689"/>
    <lineage>
        <taxon>Eukaryota</taxon>
        <taxon>Viridiplantae</taxon>
        <taxon>Streptophyta</taxon>
        <taxon>Embryophyta</taxon>
        <taxon>Tracheophyta</taxon>
        <taxon>Spermatophyta</taxon>
        <taxon>Magnoliopsida</taxon>
        <taxon>Liliopsida</taxon>
        <taxon>Asparagales</taxon>
        <taxon>Orchidaceae</taxon>
        <taxon>Epidendroideae</taxon>
        <taxon>Malaxideae</taxon>
        <taxon>Dendrobiinae</taxon>
        <taxon>Dendrobium</taxon>
    </lineage>
</organism>
<dbReference type="InterPro" id="IPR038273">
    <property type="entry name" value="Ndc80_sf"/>
</dbReference>
<evidence type="ECO:0000313" key="13">
    <source>
        <dbReference type="Proteomes" id="UP000233837"/>
    </source>
</evidence>
<feature type="region of interest" description="Disordered" evidence="10">
    <location>
        <begin position="1"/>
        <end position="35"/>
    </location>
</feature>
<dbReference type="PANTHER" id="PTHR46681:SF1">
    <property type="entry name" value="KINETOCHORE PROTEIN NDC80 HOMOLOG"/>
    <property type="match status" value="1"/>
</dbReference>
<evidence type="ECO:0000256" key="4">
    <source>
        <dbReference type="ARBA" id="ARBA00022776"/>
    </source>
</evidence>
<dbReference type="InterPro" id="IPR055260">
    <property type="entry name" value="Ndc80_CH"/>
</dbReference>
<keyword evidence="5 9" id="KW-0175">Coiled coil</keyword>
<feature type="coiled-coil region" evidence="9">
    <location>
        <begin position="221"/>
        <end position="387"/>
    </location>
</feature>
<dbReference type="GO" id="GO:0051315">
    <property type="term" value="P:attachment of mitotic spindle microtubules to kinetochore"/>
    <property type="evidence" value="ECO:0007669"/>
    <property type="project" value="UniProtKB-UniRule"/>
</dbReference>
<evidence type="ECO:0000256" key="10">
    <source>
        <dbReference type="SAM" id="MobiDB-lite"/>
    </source>
</evidence>
<dbReference type="STRING" id="906689.A0A2I0WXL9"/>
<evidence type="ECO:0000256" key="9">
    <source>
        <dbReference type="SAM" id="Coils"/>
    </source>
</evidence>
<accession>A0A2I0WXL9</accession>
<dbReference type="EMBL" id="KZ502358">
    <property type="protein sequence ID" value="PKU80401.1"/>
    <property type="molecule type" value="Genomic_DNA"/>
</dbReference>
<dbReference type="GO" id="GO:0051301">
    <property type="term" value="P:cell division"/>
    <property type="evidence" value="ECO:0007669"/>
    <property type="project" value="UniProtKB-UniRule"/>
</dbReference>
<dbReference type="PANTHER" id="PTHR46681">
    <property type="entry name" value="KINETOCHORE PROTEIN NDC80 HOMOLOG"/>
    <property type="match status" value="1"/>
</dbReference>
<protein>
    <recommendedName>
        <fullName evidence="8">Kinetochore protein NDC80</fullName>
    </recommendedName>
</protein>
<evidence type="ECO:0000256" key="7">
    <source>
        <dbReference type="ARBA" id="ARBA00023328"/>
    </source>
</evidence>
<feature type="coiled-coil region" evidence="9">
    <location>
        <begin position="425"/>
        <end position="512"/>
    </location>
</feature>
<feature type="compositionally biased region" description="Polar residues" evidence="10">
    <location>
        <begin position="26"/>
        <end position="35"/>
    </location>
</feature>
<evidence type="ECO:0000256" key="8">
    <source>
        <dbReference type="RuleBase" id="RU368072"/>
    </source>
</evidence>
<sequence>MKRSRGGAPQRVTRSLKVPASGDISRPSSSPMQPLLDYSSSIISAGSRRDSDVSSLCSSLPSSVTGRPVYSMASTPSERASYLRAVNSYLASLSPPVHLKPPLPPARDITDAIRGLFARIDFDNSISDLTRDLPPLLVALRCPVKLSKSALKAPSTPHAWPSVLSVLHWLVQLALVADHLASSPTSPQVSDYDINRYITRAYSLFLAGDDCTIAELDAEYLDRLKRHAASAVKDVEALEVEVAQYEAKLRDLAAAPSRLEALEAERAALLEDVNKFQNVVDKFSGMIEEKREKLAERERELETREMEKRRLDEENEGLRQRIRGQSVSTRDVERMTRELQAVERDIAEGESRRNEMEEKAWMLNSELERKFREIETLAEQCNQAIRKLKIGNNFQYVINSKASSAAEVIGTDYKTMLKPALSSLMEEANKSKVSKVEELINLQKQSLENDMMLDGKRAYCTAIQTKINEVENQVDLLKKEIEDHALTCSSEIEKIKEELTSKEDQVKIMERDVQELLMVIFSFLISLSKNFCNYLIHKELRYRLSLQESEEKLKKTFIESTEETKICAHELYTLIDSVSHYKEFMGSTIAGIREEIRGIAEQVKQSFDASIK</sequence>
<gene>
    <name evidence="12" type="ORF">MA16_Dca019893</name>
</gene>
<evidence type="ECO:0000256" key="3">
    <source>
        <dbReference type="ARBA" id="ARBA00022618"/>
    </source>
</evidence>
<keyword evidence="2 8" id="KW-0158">Chromosome</keyword>
<dbReference type="GO" id="GO:0031262">
    <property type="term" value="C:Ndc80 complex"/>
    <property type="evidence" value="ECO:0007669"/>
    <property type="project" value="UniProtKB-UniRule"/>
</dbReference>
<comment type="function">
    <text evidence="8">Acts as a component of the essential kinetochore-associated NDC80 complex, which is required for chromosome segregation and spindle checkpoint activity.</text>
</comment>
<dbReference type="Pfam" id="PF03801">
    <property type="entry name" value="Ndc80_HEC"/>
    <property type="match status" value="1"/>
</dbReference>
<keyword evidence="8" id="KW-0539">Nucleus</keyword>
<evidence type="ECO:0000256" key="5">
    <source>
        <dbReference type="ARBA" id="ARBA00023054"/>
    </source>
</evidence>
<evidence type="ECO:0000256" key="2">
    <source>
        <dbReference type="ARBA" id="ARBA00022454"/>
    </source>
</evidence>
<evidence type="ECO:0000259" key="11">
    <source>
        <dbReference type="Pfam" id="PF03801"/>
    </source>
</evidence>
<dbReference type="Gene3D" id="1.10.418.30">
    <property type="entry name" value="Ncd80 complex, Ncd80 subunit"/>
    <property type="match status" value="1"/>
</dbReference>
<reference evidence="12 13" key="1">
    <citation type="journal article" date="2016" name="Sci. Rep.">
        <title>The Dendrobium catenatum Lindl. genome sequence provides insights into polysaccharide synthase, floral development and adaptive evolution.</title>
        <authorList>
            <person name="Zhang G.Q."/>
            <person name="Xu Q."/>
            <person name="Bian C."/>
            <person name="Tsai W.C."/>
            <person name="Yeh C.M."/>
            <person name="Liu K.W."/>
            <person name="Yoshida K."/>
            <person name="Zhang L.S."/>
            <person name="Chang S.B."/>
            <person name="Chen F."/>
            <person name="Shi Y."/>
            <person name="Su Y.Y."/>
            <person name="Zhang Y.Q."/>
            <person name="Chen L.J."/>
            <person name="Yin Y."/>
            <person name="Lin M."/>
            <person name="Huang H."/>
            <person name="Deng H."/>
            <person name="Wang Z.W."/>
            <person name="Zhu S.L."/>
            <person name="Zhao X."/>
            <person name="Deng C."/>
            <person name="Niu S.C."/>
            <person name="Huang J."/>
            <person name="Wang M."/>
            <person name="Liu G.H."/>
            <person name="Yang H.J."/>
            <person name="Xiao X.J."/>
            <person name="Hsiao Y.Y."/>
            <person name="Wu W.L."/>
            <person name="Chen Y.Y."/>
            <person name="Mitsuda N."/>
            <person name="Ohme-Takagi M."/>
            <person name="Luo Y.B."/>
            <person name="Van de Peer Y."/>
            <person name="Liu Z.J."/>
        </authorList>
    </citation>
    <scope>NUCLEOTIDE SEQUENCE [LARGE SCALE GENOMIC DNA]</scope>
    <source>
        <tissue evidence="12">The whole plant</tissue>
    </source>
</reference>
<comment type="subcellular location">
    <subcellularLocation>
        <location evidence="8">Chromosome</location>
        <location evidence="8">Centromere</location>
        <location evidence="8">Kinetochore</location>
    </subcellularLocation>
    <subcellularLocation>
        <location evidence="8">Nucleus</location>
    </subcellularLocation>
</comment>
<proteinExistence type="inferred from homology"/>
<reference evidence="12 13" key="2">
    <citation type="journal article" date="2017" name="Nature">
        <title>The Apostasia genome and the evolution of orchids.</title>
        <authorList>
            <person name="Zhang G.Q."/>
            <person name="Liu K.W."/>
            <person name="Li Z."/>
            <person name="Lohaus R."/>
            <person name="Hsiao Y.Y."/>
            <person name="Niu S.C."/>
            <person name="Wang J.Y."/>
            <person name="Lin Y.C."/>
            <person name="Xu Q."/>
            <person name="Chen L.J."/>
            <person name="Yoshida K."/>
            <person name="Fujiwara S."/>
            <person name="Wang Z.W."/>
            <person name="Zhang Y.Q."/>
            <person name="Mitsuda N."/>
            <person name="Wang M."/>
            <person name="Liu G.H."/>
            <person name="Pecoraro L."/>
            <person name="Huang H.X."/>
            <person name="Xiao X.J."/>
            <person name="Lin M."/>
            <person name="Wu X.Y."/>
            <person name="Wu W.L."/>
            <person name="Chen Y.Y."/>
            <person name="Chang S.B."/>
            <person name="Sakamoto S."/>
            <person name="Ohme-Takagi M."/>
            <person name="Yagi M."/>
            <person name="Zeng S.J."/>
            <person name="Shen C.Y."/>
            <person name="Yeh C.M."/>
            <person name="Luo Y.B."/>
            <person name="Tsai W.C."/>
            <person name="Van de Peer Y."/>
            <person name="Liu Z.J."/>
        </authorList>
    </citation>
    <scope>NUCLEOTIDE SEQUENCE [LARGE SCALE GENOMIC DNA]</scope>
    <source>
        <tissue evidence="12">The whole plant</tissue>
    </source>
</reference>
<keyword evidence="3 8" id="KW-0132">Cell division</keyword>